<sequence>MTDKIKIQEIIVVEGKDDTKRIQQVVEADTIETIGSAINAEILERIAHAEEVRGVIVFTDPDFSGEKIRKIITEQIPSVKHAFISRRLATPAKRGASLGVEHASNEAIIEALKNVMTPKETSEAELITKDDLISYGLIAGNQAKAKREALGELLRIGYTNGKQLHKRLGMFQITQAELAAAMTEVQANLEK</sequence>
<dbReference type="GO" id="GO:0046872">
    <property type="term" value="F:metal ion binding"/>
    <property type="evidence" value="ECO:0007669"/>
    <property type="project" value="UniProtKB-KW"/>
</dbReference>
<keyword evidence="15" id="KW-1185">Reference proteome</keyword>
<dbReference type="EMBL" id="NGJU01000018">
    <property type="protein sequence ID" value="RST93515.1"/>
    <property type="molecule type" value="Genomic_DNA"/>
</dbReference>
<keyword evidence="2 11" id="KW-0690">Ribosome biogenesis</keyword>
<comment type="subcellular location">
    <subcellularLocation>
        <location evidence="11">Cytoplasm</location>
    </subcellularLocation>
</comment>
<evidence type="ECO:0000256" key="8">
    <source>
        <dbReference type="ARBA" id="ARBA00022801"/>
    </source>
</evidence>
<protein>
    <recommendedName>
        <fullName evidence="11 12">Ribonuclease M5</fullName>
        <ecNumber evidence="11 12">3.1.26.8</ecNumber>
    </recommendedName>
    <alternativeName>
        <fullName evidence="11">RNase M5</fullName>
    </alternativeName>
    <alternativeName>
        <fullName evidence="11">Ribosomal RNA terminal maturase M5</fullName>
    </alternativeName>
</protein>
<name>A0A429ZIK0_9ENTE</name>
<keyword evidence="9" id="KW-0460">Magnesium</keyword>
<dbReference type="PANTHER" id="PTHR39156">
    <property type="entry name" value="RIBONUCLEASE M5"/>
    <property type="match status" value="1"/>
</dbReference>
<keyword evidence="3 11" id="KW-0698">rRNA processing</keyword>
<dbReference type="InterPro" id="IPR004466">
    <property type="entry name" value="RNase_M5"/>
</dbReference>
<dbReference type="GO" id="GO:0019843">
    <property type="term" value="F:rRNA binding"/>
    <property type="evidence" value="ECO:0007669"/>
    <property type="project" value="UniProtKB-KW"/>
</dbReference>
<dbReference type="GO" id="GO:0006364">
    <property type="term" value="P:rRNA processing"/>
    <property type="evidence" value="ECO:0007669"/>
    <property type="project" value="UniProtKB-UniRule"/>
</dbReference>
<dbReference type="Gene3D" id="3.40.1360.10">
    <property type="match status" value="1"/>
</dbReference>
<dbReference type="EC" id="3.1.26.8" evidence="11 12"/>
<keyword evidence="8 11" id="KW-0378">Hydrolase</keyword>
<dbReference type="PROSITE" id="PS50880">
    <property type="entry name" value="TOPRIM"/>
    <property type="match status" value="1"/>
</dbReference>
<evidence type="ECO:0000256" key="5">
    <source>
        <dbReference type="ARBA" id="ARBA00022723"/>
    </source>
</evidence>
<comment type="catalytic activity">
    <reaction evidence="11">
        <text>Endonucleolytic cleavage of RNA, removing 21 and 42 nucleotides, respectively, from the 5'- and 3'-termini of a 5S-rRNA precursor.</text>
        <dbReference type="EC" id="3.1.26.8"/>
    </reaction>
</comment>
<evidence type="ECO:0000256" key="2">
    <source>
        <dbReference type="ARBA" id="ARBA00022517"/>
    </source>
</evidence>
<evidence type="ECO:0000256" key="9">
    <source>
        <dbReference type="ARBA" id="ARBA00022842"/>
    </source>
</evidence>
<dbReference type="FunFam" id="3.40.1360.10:FF:000006">
    <property type="entry name" value="Ribonuclease M5"/>
    <property type="match status" value="1"/>
</dbReference>
<dbReference type="Pfam" id="PF01751">
    <property type="entry name" value="Toprim"/>
    <property type="match status" value="1"/>
</dbReference>
<dbReference type="HAMAP" id="MF_01469">
    <property type="entry name" value="RNase_M5"/>
    <property type="match status" value="1"/>
</dbReference>
<evidence type="ECO:0000256" key="6">
    <source>
        <dbReference type="ARBA" id="ARBA00022730"/>
    </source>
</evidence>
<evidence type="ECO:0000313" key="14">
    <source>
        <dbReference type="EMBL" id="RST93515.1"/>
    </source>
</evidence>
<evidence type="ECO:0000259" key="13">
    <source>
        <dbReference type="PROSITE" id="PS50880"/>
    </source>
</evidence>
<dbReference type="CDD" id="cd01027">
    <property type="entry name" value="TOPRIM_RNase_M5_like"/>
    <property type="match status" value="1"/>
</dbReference>
<evidence type="ECO:0000256" key="4">
    <source>
        <dbReference type="ARBA" id="ARBA00022722"/>
    </source>
</evidence>
<feature type="domain" description="Toprim" evidence="13">
    <location>
        <begin position="8"/>
        <end position="91"/>
    </location>
</feature>
<comment type="similarity">
    <text evidence="11">Belongs to the ribonuclease M5 family.</text>
</comment>
<evidence type="ECO:0000256" key="1">
    <source>
        <dbReference type="ARBA" id="ARBA00022490"/>
    </source>
</evidence>
<evidence type="ECO:0000256" key="11">
    <source>
        <dbReference type="HAMAP-Rule" id="MF_01469"/>
    </source>
</evidence>
<evidence type="ECO:0000313" key="15">
    <source>
        <dbReference type="Proteomes" id="UP000287239"/>
    </source>
</evidence>
<proteinExistence type="inferred from homology"/>
<organism evidence="14 15">
    <name type="scientific">Vagococcus salmoninarum</name>
    <dbReference type="NCBI Taxonomy" id="2739"/>
    <lineage>
        <taxon>Bacteria</taxon>
        <taxon>Bacillati</taxon>
        <taxon>Bacillota</taxon>
        <taxon>Bacilli</taxon>
        <taxon>Lactobacillales</taxon>
        <taxon>Enterococcaceae</taxon>
        <taxon>Vagococcus</taxon>
    </lineage>
</organism>
<dbReference type="SUPFAM" id="SSF110455">
    <property type="entry name" value="Toprim domain"/>
    <property type="match status" value="1"/>
</dbReference>
<dbReference type="Pfam" id="PF13331">
    <property type="entry name" value="DUF4093"/>
    <property type="match status" value="1"/>
</dbReference>
<dbReference type="GeneID" id="98568973"/>
<comment type="function">
    <text evidence="11">Required for correct processing of both the 5' and 3' ends of 5S rRNA precursor. Cleaves both sides of a double-stranded region yielding mature 5S rRNA in one step.</text>
</comment>
<evidence type="ECO:0000256" key="3">
    <source>
        <dbReference type="ARBA" id="ARBA00022552"/>
    </source>
</evidence>
<keyword evidence="5" id="KW-0479">Metal-binding</keyword>
<comment type="caution">
    <text evidence="14">The sequence shown here is derived from an EMBL/GenBank/DDBJ whole genome shotgun (WGS) entry which is preliminary data.</text>
</comment>
<keyword evidence="10 11" id="KW-0694">RNA-binding</keyword>
<dbReference type="OrthoDB" id="9791329at2"/>
<dbReference type="AlphaFoldDB" id="A0A429ZIK0"/>
<keyword evidence="4 11" id="KW-0540">Nuclease</keyword>
<dbReference type="PANTHER" id="PTHR39156:SF1">
    <property type="entry name" value="RIBONUCLEASE M5"/>
    <property type="match status" value="1"/>
</dbReference>
<dbReference type="InterPro" id="IPR034141">
    <property type="entry name" value="TOPRIM_RNase_M5-like"/>
</dbReference>
<keyword evidence="1 11" id="KW-0963">Cytoplasm</keyword>
<dbReference type="GO" id="GO:0005737">
    <property type="term" value="C:cytoplasm"/>
    <property type="evidence" value="ECO:0007669"/>
    <property type="project" value="UniProtKB-SubCell"/>
</dbReference>
<dbReference type="GO" id="GO:0043822">
    <property type="term" value="F:ribonuclease M5 activity"/>
    <property type="evidence" value="ECO:0007669"/>
    <property type="project" value="UniProtKB-UniRule"/>
</dbReference>
<dbReference type="InterPro" id="IPR025156">
    <property type="entry name" value="RNase_M5_C"/>
</dbReference>
<dbReference type="RefSeq" id="WP_126781246.1">
    <property type="nucleotide sequence ID" value="NZ_NGJU01000018.1"/>
</dbReference>
<gene>
    <name evidence="11" type="primary">rnmV</name>
    <name evidence="14" type="ORF">CBF35_11360</name>
</gene>
<dbReference type="SMART" id="SM00493">
    <property type="entry name" value="TOPRIM"/>
    <property type="match status" value="1"/>
</dbReference>
<evidence type="ECO:0000256" key="7">
    <source>
        <dbReference type="ARBA" id="ARBA00022759"/>
    </source>
</evidence>
<keyword evidence="7 11" id="KW-0255">Endonuclease</keyword>
<dbReference type="NCBIfam" id="TIGR00334">
    <property type="entry name" value="5S_RNA_mat_M5"/>
    <property type="match status" value="1"/>
</dbReference>
<evidence type="ECO:0000256" key="10">
    <source>
        <dbReference type="ARBA" id="ARBA00022884"/>
    </source>
</evidence>
<keyword evidence="6 11" id="KW-0699">rRNA-binding</keyword>
<dbReference type="InterPro" id="IPR006171">
    <property type="entry name" value="TOPRIM_dom"/>
</dbReference>
<accession>A0A429ZIK0</accession>
<evidence type="ECO:0000256" key="12">
    <source>
        <dbReference type="NCBIfam" id="TIGR00334"/>
    </source>
</evidence>
<reference evidence="14 15" key="1">
    <citation type="submission" date="2017-05" db="EMBL/GenBank/DDBJ databases">
        <title>Vagococcus spp. assemblies.</title>
        <authorList>
            <person name="Gulvik C.A."/>
        </authorList>
    </citation>
    <scope>NUCLEOTIDE SEQUENCE [LARGE SCALE GENOMIC DNA]</scope>
    <source>
        <strain evidence="14 15">NCFB 2777</strain>
    </source>
</reference>
<dbReference type="Proteomes" id="UP000287239">
    <property type="component" value="Unassembled WGS sequence"/>
</dbReference>